<name>A0ABZ3IQ41_9FIRM</name>
<dbReference type="InterPro" id="IPR007160">
    <property type="entry name" value="DUF362"/>
</dbReference>
<feature type="domain" description="DUF362" evidence="1">
    <location>
        <begin position="73"/>
        <end position="300"/>
    </location>
</feature>
<reference evidence="2" key="1">
    <citation type="submission" date="2024-05" db="EMBL/GenBank/DDBJ databases">
        <title>Isolation and characterization of Sporomusa carbonis sp. nov., a carboxydotrophic hydrogenogen in the genus of Sporomusa isolated from a charcoal burning pile.</title>
        <authorList>
            <person name="Boeer T."/>
            <person name="Rosenbaum F."/>
            <person name="Eysell L."/>
            <person name="Mueller V."/>
            <person name="Daniel R."/>
            <person name="Poehlein A."/>
        </authorList>
    </citation>
    <scope>NUCLEOTIDE SEQUENCE [LARGE SCALE GENOMIC DNA]</scope>
    <source>
        <strain evidence="2">DSM 10669</strain>
    </source>
</reference>
<evidence type="ECO:0000313" key="3">
    <source>
        <dbReference type="Proteomes" id="UP000216752"/>
    </source>
</evidence>
<dbReference type="Proteomes" id="UP000216752">
    <property type="component" value="Chromosome"/>
</dbReference>
<accession>A0ABZ3IQ41</accession>
<organism evidence="2 3">
    <name type="scientific">Sporomusa silvacetica DSM 10669</name>
    <dbReference type="NCBI Taxonomy" id="1123289"/>
    <lineage>
        <taxon>Bacteria</taxon>
        <taxon>Bacillati</taxon>
        <taxon>Bacillota</taxon>
        <taxon>Negativicutes</taxon>
        <taxon>Selenomonadales</taxon>
        <taxon>Sporomusaceae</taxon>
        <taxon>Sporomusa</taxon>
    </lineage>
</organism>
<evidence type="ECO:0000259" key="1">
    <source>
        <dbReference type="Pfam" id="PF04015"/>
    </source>
</evidence>
<evidence type="ECO:0000313" key="2">
    <source>
        <dbReference type="EMBL" id="XFO67791.1"/>
    </source>
</evidence>
<sequence length="345" mass="37719">MKNLSRRNFLQLAGGAVLGMASYGMSSNVSEASKLKDTVINPAKSNVFFTNDISVEGLKKIYSHVNKGINRKVAIKLHTGEPHGPNLLPIELIKGLQADIPNSSIVECNVMYPSPRRETATHREVIKTNGFDFCPVDIMDEDGDVMLPVPGMQEFLAKGEGFTKGKHLTEVAVGRHLLNYDSLLAYTHFKGHAMGGFGGSLKNIGIGIASGHAGKAMVHGFDFSQPNVKIMDYIGPEFLERMAESGKAIIEHFKGHVTYINVLKNISVDCDCDAHGAPPKCQDIGILASTDIVAIDKASLDLVYVLPEEQNHDIIERIETRSGRHQISYMKTLGMGNTDYNLIQI</sequence>
<gene>
    <name evidence="2" type="ORF">SPSIL_040100</name>
</gene>
<dbReference type="RefSeq" id="WP_245867671.1">
    <property type="nucleotide sequence ID" value="NZ_CP155573.1"/>
</dbReference>
<keyword evidence="3" id="KW-1185">Reference proteome</keyword>
<dbReference type="EMBL" id="CP155573">
    <property type="protein sequence ID" value="XFO67791.1"/>
    <property type="molecule type" value="Genomic_DNA"/>
</dbReference>
<proteinExistence type="predicted"/>
<dbReference type="PROSITE" id="PS51318">
    <property type="entry name" value="TAT"/>
    <property type="match status" value="1"/>
</dbReference>
<dbReference type="InterPro" id="IPR006311">
    <property type="entry name" value="TAT_signal"/>
</dbReference>
<protein>
    <recommendedName>
        <fullName evidence="1">DUF362 domain-containing protein</fullName>
    </recommendedName>
</protein>
<dbReference type="Pfam" id="PF04015">
    <property type="entry name" value="DUF362"/>
    <property type="match status" value="1"/>
</dbReference>
<dbReference type="Gene3D" id="3.40.50.11440">
    <property type="match status" value="1"/>
</dbReference>